<name>A0A024FT00_9STRA</name>
<comment type="caution">
    <text evidence="1">The sequence shown here is derived from an EMBL/GenBank/DDBJ whole genome shotgun (WGS) entry which is preliminary data.</text>
</comment>
<evidence type="ECO:0000313" key="1">
    <source>
        <dbReference type="EMBL" id="CCI10200.1"/>
    </source>
</evidence>
<gene>
    <name evidence="1" type="ORF">BN9_075960</name>
</gene>
<proteinExistence type="predicted"/>
<dbReference type="AlphaFoldDB" id="A0A024FT00"/>
<protein>
    <submittedName>
        <fullName evidence="1">Uncharacterized protein</fullName>
    </submittedName>
</protein>
<dbReference type="EMBL" id="CAIX01000135">
    <property type="protein sequence ID" value="CCI10200.1"/>
    <property type="molecule type" value="Genomic_DNA"/>
</dbReference>
<organism evidence="1 2">
    <name type="scientific">Albugo candida</name>
    <dbReference type="NCBI Taxonomy" id="65357"/>
    <lineage>
        <taxon>Eukaryota</taxon>
        <taxon>Sar</taxon>
        <taxon>Stramenopiles</taxon>
        <taxon>Oomycota</taxon>
        <taxon>Peronosporomycetes</taxon>
        <taxon>Albuginales</taxon>
        <taxon>Albuginaceae</taxon>
        <taxon>Albugo</taxon>
    </lineage>
</organism>
<accession>A0A024FT00</accession>
<dbReference type="Proteomes" id="UP000053237">
    <property type="component" value="Unassembled WGS sequence"/>
</dbReference>
<reference evidence="1 2" key="1">
    <citation type="submission" date="2012-05" db="EMBL/GenBank/DDBJ databases">
        <title>Recombination and specialization in a pathogen metapopulation.</title>
        <authorList>
            <person name="Gardiner A."/>
            <person name="Kemen E."/>
            <person name="Schultz-Larsen T."/>
            <person name="MacLean D."/>
            <person name="Van Oosterhout C."/>
            <person name="Jones J.D.G."/>
        </authorList>
    </citation>
    <scope>NUCLEOTIDE SEQUENCE [LARGE SCALE GENOMIC DNA]</scope>
    <source>
        <strain evidence="1 2">Ac Nc2</strain>
    </source>
</reference>
<sequence>MTPGSYPLFPFLHGIHLNSSIVHKRKDHSNRVATTTNTRYDSMLGTSNFIEKLQMISVNNICFILRQRINLSLHYTSNDRLNISQNSWEWIRFDSRSNDVMCCLDVSYFTRSQIASLIASLSVSDPDGIGTTLAPSILKRNTSWDCLYAFTVTLCVAEKKLKRTDRSATVCHKDRLM</sequence>
<keyword evidence="2" id="KW-1185">Reference proteome</keyword>
<dbReference type="InParanoid" id="A0A024FT00"/>
<evidence type="ECO:0000313" key="2">
    <source>
        <dbReference type="Proteomes" id="UP000053237"/>
    </source>
</evidence>